<name>A0A4Y2S9X5_ARAVE</name>
<dbReference type="AlphaFoldDB" id="A0A4Y2S9X5"/>
<dbReference type="EMBL" id="BGPR01020212">
    <property type="protein sequence ID" value="GBN84065.1"/>
    <property type="molecule type" value="Genomic_DNA"/>
</dbReference>
<sequence length="90" mass="9752">MSIQPVRLGDMGRRSVSIVCIFKPVEYSPRFPSSSLTGHVLQTFLVSAIAHGFLTATVNGSSPGEIRLSIVFISSIRNCRHSLKSAALLH</sequence>
<accession>A0A4Y2S9X5</accession>
<gene>
    <name evidence="1" type="ORF">AVEN_113889_1</name>
</gene>
<proteinExistence type="predicted"/>
<reference evidence="1 2" key="1">
    <citation type="journal article" date="2019" name="Sci. Rep.">
        <title>Orb-weaving spider Araneus ventricosus genome elucidates the spidroin gene catalogue.</title>
        <authorList>
            <person name="Kono N."/>
            <person name="Nakamura H."/>
            <person name="Ohtoshi R."/>
            <person name="Moran D.A.P."/>
            <person name="Shinohara A."/>
            <person name="Yoshida Y."/>
            <person name="Fujiwara M."/>
            <person name="Mori M."/>
            <person name="Tomita M."/>
            <person name="Arakawa K."/>
        </authorList>
    </citation>
    <scope>NUCLEOTIDE SEQUENCE [LARGE SCALE GENOMIC DNA]</scope>
</reference>
<keyword evidence="2" id="KW-1185">Reference proteome</keyword>
<evidence type="ECO:0000313" key="1">
    <source>
        <dbReference type="EMBL" id="GBN84065.1"/>
    </source>
</evidence>
<organism evidence="1 2">
    <name type="scientific">Araneus ventricosus</name>
    <name type="common">Orbweaver spider</name>
    <name type="synonym">Epeira ventricosa</name>
    <dbReference type="NCBI Taxonomy" id="182803"/>
    <lineage>
        <taxon>Eukaryota</taxon>
        <taxon>Metazoa</taxon>
        <taxon>Ecdysozoa</taxon>
        <taxon>Arthropoda</taxon>
        <taxon>Chelicerata</taxon>
        <taxon>Arachnida</taxon>
        <taxon>Araneae</taxon>
        <taxon>Araneomorphae</taxon>
        <taxon>Entelegynae</taxon>
        <taxon>Araneoidea</taxon>
        <taxon>Araneidae</taxon>
        <taxon>Araneus</taxon>
    </lineage>
</organism>
<comment type="caution">
    <text evidence="1">The sequence shown here is derived from an EMBL/GenBank/DDBJ whole genome shotgun (WGS) entry which is preliminary data.</text>
</comment>
<dbReference type="Proteomes" id="UP000499080">
    <property type="component" value="Unassembled WGS sequence"/>
</dbReference>
<protein>
    <submittedName>
        <fullName evidence="1">Uncharacterized protein</fullName>
    </submittedName>
</protein>
<evidence type="ECO:0000313" key="2">
    <source>
        <dbReference type="Proteomes" id="UP000499080"/>
    </source>
</evidence>